<dbReference type="Gene3D" id="3.40.50.300">
    <property type="entry name" value="P-loop containing nucleotide triphosphate hydrolases"/>
    <property type="match status" value="2"/>
</dbReference>
<feature type="domain" description="ABC transmembrane type-1" evidence="12">
    <location>
        <begin position="106"/>
        <end position="374"/>
    </location>
</feature>
<feature type="domain" description="ABC transporter" evidence="11">
    <location>
        <begin position="470"/>
        <end position="693"/>
    </location>
</feature>
<evidence type="ECO:0000256" key="10">
    <source>
        <dbReference type="SAM" id="Phobius"/>
    </source>
</evidence>
<keyword evidence="5" id="KW-0547">Nucleotide-binding</keyword>
<evidence type="ECO:0000256" key="4">
    <source>
        <dbReference type="ARBA" id="ARBA00022692"/>
    </source>
</evidence>
<feature type="transmembrane region" description="Helical" evidence="10">
    <location>
        <begin position="222"/>
        <end position="243"/>
    </location>
</feature>
<dbReference type="FunFam" id="3.40.50.300:FF:000997">
    <property type="entry name" value="Multidrug resistance-associated protein 1"/>
    <property type="match status" value="1"/>
</dbReference>
<dbReference type="InterPro" id="IPR027417">
    <property type="entry name" value="P-loop_NTPase"/>
</dbReference>
<dbReference type="GO" id="GO:0016020">
    <property type="term" value="C:membrane"/>
    <property type="evidence" value="ECO:0007669"/>
    <property type="project" value="UniProtKB-SubCell"/>
</dbReference>
<gene>
    <name evidence="13" type="ORF">g.40080</name>
</gene>
<evidence type="ECO:0000256" key="2">
    <source>
        <dbReference type="ARBA" id="ARBA00009726"/>
    </source>
</evidence>
<dbReference type="SUPFAM" id="SSF90123">
    <property type="entry name" value="ABC transporter transmembrane region"/>
    <property type="match status" value="2"/>
</dbReference>
<dbReference type="InterPro" id="IPR036640">
    <property type="entry name" value="ABC1_TM_sf"/>
</dbReference>
<comment type="similarity">
    <text evidence="2">Belongs to the ABC transporter superfamily. ABCC family. Conjugate transporter (TC 3.A.1.208) subfamily.</text>
</comment>
<feature type="transmembrane region" description="Helical" evidence="10">
    <location>
        <begin position="249"/>
        <end position="269"/>
    </location>
</feature>
<organism evidence="13">
    <name type="scientific">Auxenochlorella protothecoides</name>
    <name type="common">Green microalga</name>
    <name type="synonym">Chlorella protothecoides</name>
    <dbReference type="NCBI Taxonomy" id="3075"/>
    <lineage>
        <taxon>Eukaryota</taxon>
        <taxon>Viridiplantae</taxon>
        <taxon>Chlorophyta</taxon>
        <taxon>core chlorophytes</taxon>
        <taxon>Trebouxiophyceae</taxon>
        <taxon>Chlorellales</taxon>
        <taxon>Chlorellaceae</taxon>
        <taxon>Auxenochlorella</taxon>
    </lineage>
</organism>
<dbReference type="CDD" id="cd03250">
    <property type="entry name" value="ABCC_MRP_domain1"/>
    <property type="match status" value="1"/>
</dbReference>
<dbReference type="GO" id="GO:0140359">
    <property type="term" value="F:ABC-type transporter activity"/>
    <property type="evidence" value="ECO:0007669"/>
    <property type="project" value="InterPro"/>
</dbReference>
<feature type="transmembrane region" description="Helical" evidence="10">
    <location>
        <begin position="1047"/>
        <end position="1075"/>
    </location>
</feature>
<dbReference type="SMART" id="SM00382">
    <property type="entry name" value="AAA"/>
    <property type="match status" value="2"/>
</dbReference>
<evidence type="ECO:0000256" key="9">
    <source>
        <dbReference type="SAM" id="MobiDB-lite"/>
    </source>
</evidence>
<protein>
    <submittedName>
        <fullName evidence="13">Uncharacterized protein</fullName>
    </submittedName>
</protein>
<feature type="transmembrane region" description="Helical" evidence="10">
    <location>
        <begin position="830"/>
        <end position="852"/>
    </location>
</feature>
<feature type="transmembrane region" description="Helical" evidence="10">
    <location>
        <begin position="333"/>
        <end position="354"/>
    </location>
</feature>
<keyword evidence="8 10" id="KW-0472">Membrane</keyword>
<proteinExistence type="inferred from homology"/>
<dbReference type="PROSITE" id="PS50893">
    <property type="entry name" value="ABC_TRANSPORTER_2"/>
    <property type="match status" value="2"/>
</dbReference>
<dbReference type="PANTHER" id="PTHR24223:SF453">
    <property type="entry name" value="ABC TRANSPORTER"/>
    <property type="match status" value="1"/>
</dbReference>
<dbReference type="PANTHER" id="PTHR24223">
    <property type="entry name" value="ATP-BINDING CASSETTE SUB-FAMILY C"/>
    <property type="match status" value="1"/>
</dbReference>
<evidence type="ECO:0000256" key="8">
    <source>
        <dbReference type="ARBA" id="ARBA00023136"/>
    </source>
</evidence>
<evidence type="ECO:0000256" key="3">
    <source>
        <dbReference type="ARBA" id="ARBA00022448"/>
    </source>
</evidence>
<keyword evidence="3" id="KW-0813">Transport</keyword>
<feature type="transmembrane region" description="Helical" evidence="10">
    <location>
        <begin position="143"/>
        <end position="165"/>
    </location>
</feature>
<dbReference type="PROSITE" id="PS50929">
    <property type="entry name" value="ABC_TM1F"/>
    <property type="match status" value="2"/>
</dbReference>
<evidence type="ECO:0000256" key="7">
    <source>
        <dbReference type="ARBA" id="ARBA00022989"/>
    </source>
</evidence>
<name>A0A1D2A485_AUXPR</name>
<dbReference type="InterPro" id="IPR003593">
    <property type="entry name" value="AAA+_ATPase"/>
</dbReference>
<comment type="subcellular location">
    <subcellularLocation>
        <location evidence="1">Membrane</location>
        <topology evidence="1">Multi-pass membrane protein</topology>
    </subcellularLocation>
</comment>
<feature type="transmembrane region" description="Helical" evidence="10">
    <location>
        <begin position="872"/>
        <end position="890"/>
    </location>
</feature>
<feature type="domain" description="ABC transmembrane type-1" evidence="12">
    <location>
        <begin position="837"/>
        <end position="1114"/>
    </location>
</feature>
<dbReference type="Pfam" id="PF00005">
    <property type="entry name" value="ABC_tran"/>
    <property type="match status" value="2"/>
</dbReference>
<evidence type="ECO:0000259" key="11">
    <source>
        <dbReference type="PROSITE" id="PS50893"/>
    </source>
</evidence>
<dbReference type="CDD" id="cd18580">
    <property type="entry name" value="ABC_6TM_ABCC_D2"/>
    <property type="match status" value="1"/>
</dbReference>
<sequence>MLWTSSEGREERLKRLRAGLKTYADAGVYGRLTYSFVGSLLSLGAVGGIDEDVGPELLPANNRAEVLSETFDALYQQVSSRPGLTPAAIMWRTYLKVYRIKILVHLLWAFAEVGCRVGSPLILRKLITWFWGWESSGGDAAAFPAWQGWLWSGLLALMGYLYCAVHHQLFWKGMRNGFTMRLQAIAAVQAKVLRLNAAGVAAVTAGKIVNLVSNDVRRFDEAGTFGVFLIAGPVELAIVLVLIGLKMGFAASVAGVATSLLLIPIQGLLGRRIVRLRHATALQTDERVKLTSEALSGVLAAKMLGWEDGLLARIHAVRGREQGFVRAQARIRALNMGLAFAISPVAALITFATARGTGHVLTVANVFYTIALLQLPKLYMADFFVKSVEALSELRVSMARIGKFLCLAEPPPPYHHVSSAAPGTLLVPGLDFDWEVLPWAQGSGAYGGVGAGNAREKTGQNEDAQGGQGERVDTQPNRDPGKLTLRGIRLESAPGRLIGVIGEVGSGKSSLLSVLLGELQPTAGGGVDVGGRVAYVSQVPWTVAGTVKENILFGGEEDPDFYARVVQACALGDDLAMLPGGDAAELGERGVNLSGGQRARLSLARAAYSRAEVQLLDDPLSAVDPRVGRTLFEACIGPGGVMAGATRVLATHQTQHLAACDEVLVMRGGAIAERGTMAQLAARGVPEAAAMHEAALDDATYDGQLGSEDEEVGEVDDEGVAAHARPGDETQDAAQDAECQTDAAPASRPERAPDRTPAENRDRDEARPGRHPSIVSRLLAKVTRRRLIDQGSSFAEAAKPSMAAAGTLILAEEREIGSVDWHVYGAYCGYMTWSIVITIAAAMFVGQGVYLYGDYWIAVWSSKSEAEQQEAFWIWGYAIMVSCVLAISLVRAQLFFHYTLVASSAMHHAMIERVMRAPLSFFHTNPTGRVLNRFSKDQGAVDDQLPTVAFDAIQAAMIVLGCFVLLMVVVPFIIPIFIPLGIAFVLVYRRYVCTSREVKRFEATSRSPVYASFSALLKGLPSIRAYAAAPRFRARFLRDLSDNGAWWFVFVTCARWVGFRLDLLVALLMTAAPLLMMGVHDSLSARLVGLGLSQSLQLGGMLQWAVRQASEVENHMTSVERMLAYTRLPQEPPTLAQGGPPPPKGWPGAGMLQYDDVTAVYREGLPPVLHDLSFTLEGGLSCGVVGRTGSGKSSLLLTLFRLIPVTHGAIRLGGVDTARLALDALRRQIAIIPQDPVLFSGSLRGNLDPWNAFDDHRLWEVLGAVQLGPVVRALGGLEGRMQEAGDNLSVGQRQLFCLARALLQGASILALDEATANVDRATDVLIQEAVRTFSKTGAGDDGRARRTVLVIAHRIHTIMDCDRLLVLSDGHLVESGEPGFLARGRGVFSRLVRAAGAGGGRA</sequence>
<evidence type="ECO:0000256" key="6">
    <source>
        <dbReference type="ARBA" id="ARBA00022840"/>
    </source>
</evidence>
<feature type="region of interest" description="Disordered" evidence="9">
    <location>
        <begin position="724"/>
        <end position="772"/>
    </location>
</feature>
<dbReference type="InterPro" id="IPR011527">
    <property type="entry name" value="ABC1_TM_dom"/>
</dbReference>
<evidence type="ECO:0000256" key="1">
    <source>
        <dbReference type="ARBA" id="ARBA00004141"/>
    </source>
</evidence>
<dbReference type="InterPro" id="IPR044746">
    <property type="entry name" value="ABCC_6TM_D1"/>
</dbReference>
<dbReference type="GO" id="GO:0016887">
    <property type="term" value="F:ATP hydrolysis activity"/>
    <property type="evidence" value="ECO:0007669"/>
    <property type="project" value="InterPro"/>
</dbReference>
<dbReference type="SUPFAM" id="SSF52540">
    <property type="entry name" value="P-loop containing nucleoside triphosphate hydrolases"/>
    <property type="match status" value="2"/>
</dbReference>
<dbReference type="InterPro" id="IPR050173">
    <property type="entry name" value="ABC_transporter_C-like"/>
</dbReference>
<feature type="domain" description="ABC transporter" evidence="11">
    <location>
        <begin position="1152"/>
        <end position="1394"/>
    </location>
</feature>
<evidence type="ECO:0000259" key="12">
    <source>
        <dbReference type="PROSITE" id="PS50929"/>
    </source>
</evidence>
<keyword evidence="6" id="KW-0067">ATP-binding</keyword>
<feature type="transmembrane region" description="Helical" evidence="10">
    <location>
        <begin position="955"/>
        <end position="988"/>
    </location>
</feature>
<keyword evidence="4 10" id="KW-0812">Transmembrane</keyword>
<dbReference type="FunFam" id="1.20.1560.10:FF:000010">
    <property type="entry name" value="Multidrug resistance-associated ABC transporter"/>
    <property type="match status" value="1"/>
</dbReference>
<dbReference type="Pfam" id="PF00664">
    <property type="entry name" value="ABC_membrane"/>
    <property type="match status" value="2"/>
</dbReference>
<dbReference type="Gene3D" id="1.20.1560.10">
    <property type="entry name" value="ABC transporter type 1, transmembrane domain"/>
    <property type="match status" value="2"/>
</dbReference>
<dbReference type="GO" id="GO:0005524">
    <property type="term" value="F:ATP binding"/>
    <property type="evidence" value="ECO:0007669"/>
    <property type="project" value="UniProtKB-KW"/>
</dbReference>
<feature type="region of interest" description="Disordered" evidence="9">
    <location>
        <begin position="450"/>
        <end position="482"/>
    </location>
</feature>
<evidence type="ECO:0000313" key="13">
    <source>
        <dbReference type="EMBL" id="JAT73992.1"/>
    </source>
</evidence>
<dbReference type="PROSITE" id="PS00211">
    <property type="entry name" value="ABC_TRANSPORTER_1"/>
    <property type="match status" value="2"/>
</dbReference>
<dbReference type="InterPro" id="IPR017871">
    <property type="entry name" value="ABC_transporter-like_CS"/>
</dbReference>
<dbReference type="EMBL" id="GDKF01004630">
    <property type="protein sequence ID" value="JAT73992.1"/>
    <property type="molecule type" value="Transcribed_RNA"/>
</dbReference>
<dbReference type="FunFam" id="3.40.50.300:FF:000163">
    <property type="entry name" value="Multidrug resistance-associated protein member 4"/>
    <property type="match status" value="1"/>
</dbReference>
<keyword evidence="7 10" id="KW-1133">Transmembrane helix</keyword>
<evidence type="ECO:0000256" key="5">
    <source>
        <dbReference type="ARBA" id="ARBA00022741"/>
    </source>
</evidence>
<feature type="compositionally biased region" description="Basic and acidic residues" evidence="9">
    <location>
        <begin position="748"/>
        <end position="768"/>
    </location>
</feature>
<accession>A0A1D2A485</accession>
<dbReference type="InterPro" id="IPR044726">
    <property type="entry name" value="ABCC_6TM_D2"/>
</dbReference>
<dbReference type="InterPro" id="IPR003439">
    <property type="entry name" value="ABC_transporter-like_ATP-bd"/>
</dbReference>
<dbReference type="CDD" id="cd03244">
    <property type="entry name" value="ABCC_MRP_domain2"/>
    <property type="match status" value="1"/>
</dbReference>
<reference evidence="13" key="1">
    <citation type="submission" date="2015-08" db="EMBL/GenBank/DDBJ databases">
        <authorList>
            <person name="Babu N.S."/>
            <person name="Beckwith C.J."/>
            <person name="Beseler K.G."/>
            <person name="Brison A."/>
            <person name="Carone J.V."/>
            <person name="Caskin T.P."/>
            <person name="Diamond M."/>
            <person name="Durham M.E."/>
            <person name="Foxe J.M."/>
            <person name="Go M."/>
            <person name="Henderson B.A."/>
            <person name="Jones I.B."/>
            <person name="McGettigan J.A."/>
            <person name="Micheletti S.J."/>
            <person name="Nasrallah M.E."/>
            <person name="Ortiz D."/>
            <person name="Piller C.R."/>
            <person name="Privatt S.R."/>
            <person name="Schneider S.L."/>
            <person name="Sharp S."/>
            <person name="Smith T.C."/>
            <person name="Stanton J.D."/>
            <person name="Ullery H.E."/>
            <person name="Wilson R.J."/>
            <person name="Serrano M.G."/>
            <person name="Buck G."/>
            <person name="Lee V."/>
            <person name="Wang Y."/>
            <person name="Carvalho R."/>
            <person name="Voegtly L."/>
            <person name="Shi R."/>
            <person name="Duckworth R."/>
            <person name="Johnson A."/>
            <person name="Loviza R."/>
            <person name="Walstead R."/>
            <person name="Shah Z."/>
            <person name="Kiflezghi M."/>
            <person name="Wade K."/>
            <person name="Ball S.L."/>
            <person name="Bradley K.W."/>
            <person name="Asai D.J."/>
            <person name="Bowman C.A."/>
            <person name="Russell D.A."/>
            <person name="Pope W.H."/>
            <person name="Jacobs-Sera D."/>
            <person name="Hendrix R.W."/>
            <person name="Hatfull G.F."/>
        </authorList>
    </citation>
    <scope>NUCLEOTIDE SEQUENCE</scope>
</reference>
<dbReference type="CDD" id="cd18579">
    <property type="entry name" value="ABC_6TM_ABCC_D1"/>
    <property type="match status" value="1"/>
</dbReference>